<dbReference type="EC" id="2.3.1.84" evidence="6"/>
<dbReference type="GO" id="GO:0051793">
    <property type="term" value="P:medium-chain fatty acid catabolic process"/>
    <property type="evidence" value="ECO:0007669"/>
    <property type="project" value="UniProtKB-ARBA"/>
</dbReference>
<protein>
    <recommendedName>
        <fullName evidence="6">alcohol O-acetyltransferase</fullName>
        <ecNumber evidence="6">2.3.1.84</ecNumber>
    </recommendedName>
    <alternativeName>
        <fullName evidence="7">Alcohol O-acetyltransferase</fullName>
    </alternativeName>
</protein>
<evidence type="ECO:0000256" key="6">
    <source>
        <dbReference type="ARBA" id="ARBA00066969"/>
    </source>
</evidence>
<dbReference type="SUPFAM" id="SSF53474">
    <property type="entry name" value="alpha/beta-Hydrolases"/>
    <property type="match status" value="1"/>
</dbReference>
<name>A0A443HJX8_BYSSP</name>
<feature type="region of interest" description="Disordered" evidence="8">
    <location>
        <begin position="466"/>
        <end position="507"/>
    </location>
</feature>
<comment type="function">
    <text evidence="5">Displays enzymatic activity both for medium-chain fatty acid (MCFA) ethyl ester synthesis and hydrolysis (esterase activity). MCFA are toxic for yeast and this enzyme could thus be involved in their detoxification by esterification.</text>
</comment>
<dbReference type="RefSeq" id="XP_028481724.1">
    <property type="nucleotide sequence ID" value="XM_028631466.1"/>
</dbReference>
<evidence type="ECO:0000256" key="4">
    <source>
        <dbReference type="ARBA" id="ARBA00050620"/>
    </source>
</evidence>
<dbReference type="InterPro" id="IPR029058">
    <property type="entry name" value="AB_hydrolase_fold"/>
</dbReference>
<dbReference type="InterPro" id="IPR000073">
    <property type="entry name" value="AB_hydrolase_1"/>
</dbReference>
<evidence type="ECO:0000256" key="8">
    <source>
        <dbReference type="SAM" id="MobiDB-lite"/>
    </source>
</evidence>
<dbReference type="Gene3D" id="3.40.50.1820">
    <property type="entry name" value="alpha/beta hydrolase"/>
    <property type="match status" value="1"/>
</dbReference>
<reference evidence="10 11" key="1">
    <citation type="journal article" date="2018" name="Front. Microbiol.">
        <title>Genomic and genetic insights into a cosmopolitan fungus, Paecilomyces variotii (Eurotiales).</title>
        <authorList>
            <person name="Urquhart A.S."/>
            <person name="Mondo S.J."/>
            <person name="Makela M.R."/>
            <person name="Hane J.K."/>
            <person name="Wiebenga A."/>
            <person name="He G."/>
            <person name="Mihaltcheva S."/>
            <person name="Pangilinan J."/>
            <person name="Lipzen A."/>
            <person name="Barry K."/>
            <person name="de Vries R.P."/>
            <person name="Grigoriev I.V."/>
            <person name="Idnurm A."/>
        </authorList>
    </citation>
    <scope>NUCLEOTIDE SEQUENCE [LARGE SCALE GENOMIC DNA]</scope>
    <source>
        <strain evidence="10 11">CBS 101075</strain>
    </source>
</reference>
<dbReference type="GO" id="GO:0008126">
    <property type="term" value="F:acetylesterase activity"/>
    <property type="evidence" value="ECO:0007669"/>
    <property type="project" value="TreeGrafter"/>
</dbReference>
<keyword evidence="2" id="KW-0808">Transferase</keyword>
<dbReference type="InterPro" id="IPR050960">
    <property type="entry name" value="AB_hydrolase_4_sf"/>
</dbReference>
<dbReference type="FunFam" id="3.40.50.1820:FF:000137">
    <property type="entry name" value="EEB1p Acyl-coenzymeA:ethanol O-acyltransferase"/>
    <property type="match status" value="1"/>
</dbReference>
<evidence type="ECO:0000259" key="9">
    <source>
        <dbReference type="Pfam" id="PF00561"/>
    </source>
</evidence>
<dbReference type="GO" id="GO:0047372">
    <property type="term" value="F:monoacylglycerol lipase activity"/>
    <property type="evidence" value="ECO:0007669"/>
    <property type="project" value="TreeGrafter"/>
</dbReference>
<organism evidence="10 11">
    <name type="scientific">Byssochlamys spectabilis</name>
    <name type="common">Paecilomyces variotii</name>
    <dbReference type="NCBI Taxonomy" id="264951"/>
    <lineage>
        <taxon>Eukaryota</taxon>
        <taxon>Fungi</taxon>
        <taxon>Dikarya</taxon>
        <taxon>Ascomycota</taxon>
        <taxon>Pezizomycotina</taxon>
        <taxon>Eurotiomycetes</taxon>
        <taxon>Eurotiomycetidae</taxon>
        <taxon>Eurotiales</taxon>
        <taxon>Thermoascaceae</taxon>
        <taxon>Paecilomyces</taxon>
    </lineage>
</organism>
<comment type="caution">
    <text evidence="10">The sequence shown here is derived from an EMBL/GenBank/DDBJ whole genome shotgun (WGS) entry which is preliminary data.</text>
</comment>
<dbReference type="PANTHER" id="PTHR10794:SF63">
    <property type="entry name" value="ALPHA_BETA HYDROLASE 1, ISOFORM A"/>
    <property type="match status" value="1"/>
</dbReference>
<accession>A0A443HJX8</accession>
<proteinExistence type="inferred from homology"/>
<keyword evidence="3 10" id="KW-0378">Hydrolase</keyword>
<evidence type="ECO:0000256" key="3">
    <source>
        <dbReference type="ARBA" id="ARBA00022801"/>
    </source>
</evidence>
<dbReference type="PANTHER" id="PTHR10794">
    <property type="entry name" value="ABHYDROLASE DOMAIN-CONTAINING PROTEIN"/>
    <property type="match status" value="1"/>
</dbReference>
<dbReference type="VEuPathDB" id="FungiDB:C8Q69DRAFT_479755"/>
<evidence type="ECO:0000313" key="11">
    <source>
        <dbReference type="Proteomes" id="UP000283841"/>
    </source>
</evidence>
<evidence type="ECO:0000313" key="10">
    <source>
        <dbReference type="EMBL" id="RWQ92079.1"/>
    </source>
</evidence>
<dbReference type="GO" id="GO:0004026">
    <property type="term" value="F:alcohol O-acetyltransferase activity"/>
    <property type="evidence" value="ECO:0007669"/>
    <property type="project" value="UniProtKB-EC"/>
</dbReference>
<evidence type="ECO:0000256" key="7">
    <source>
        <dbReference type="ARBA" id="ARBA00080774"/>
    </source>
</evidence>
<comment type="similarity">
    <text evidence="1">Belongs to the AB hydrolase superfamily. AB hydrolase 4 family.</text>
</comment>
<evidence type="ECO:0000256" key="2">
    <source>
        <dbReference type="ARBA" id="ARBA00022679"/>
    </source>
</evidence>
<dbReference type="AlphaFoldDB" id="A0A443HJX8"/>
<dbReference type="GeneID" id="39600743"/>
<sequence>MDFFESCGFGGLLIPLFDTQISLLCSLSFSIISSGPIVIEMLFGSQPDGDISLFHSETSTLLLSKSSKNRQDEISLVKLCRDSIPSKCSPNKLLFNGHLQTIWTVLKSSHVPVYYKRKIFESNNSLYPGQFAVDFVVPPYDSSSDDPEVIDAARKYTLPDGLPSLTGLFTHNEAQGLSSQDSKPMLVVLHGLCGGSHEEYLRHVLAALTADGSWEACVLNARGCSQTKITTGVLYHAAATWDLRQTVEWLRETFPNRPLFGIGFSLGANILATYLGQEQEASQLKAAVFCANPWNIEICSVNLQNSRIGLGIYSKAIGTSTRRLFEQHYSILSKNPHIDIDAARTIVYQHDFDRIIQCPTWGYPTERAYYRDASCVDAMLAIKIPFFALNAEDDPIATRHAIPYQEFRKTPYGVLVTTPWGGHLGWFERNGERWFVKPVCNFLNKMASEIDLESPLVIRKSGRESGKSLALVGKKKKKNLHVGPKQGVFDPMRRKLLPPGSELKDAS</sequence>
<evidence type="ECO:0000256" key="5">
    <source>
        <dbReference type="ARBA" id="ARBA00054277"/>
    </source>
</evidence>
<dbReference type="Proteomes" id="UP000283841">
    <property type="component" value="Unassembled WGS sequence"/>
</dbReference>
<keyword evidence="11" id="KW-1185">Reference proteome</keyword>
<dbReference type="STRING" id="264951.A0A443HJX8"/>
<dbReference type="EMBL" id="RCNU01000014">
    <property type="protein sequence ID" value="RWQ92079.1"/>
    <property type="molecule type" value="Genomic_DNA"/>
</dbReference>
<dbReference type="GO" id="GO:0051792">
    <property type="term" value="P:medium-chain fatty acid biosynthetic process"/>
    <property type="evidence" value="ECO:0007669"/>
    <property type="project" value="TreeGrafter"/>
</dbReference>
<gene>
    <name evidence="10" type="ORF">C8Q69DRAFT_479755</name>
</gene>
<feature type="domain" description="AB hydrolase-1" evidence="9">
    <location>
        <begin position="184"/>
        <end position="398"/>
    </location>
</feature>
<dbReference type="Pfam" id="PF00561">
    <property type="entry name" value="Abhydrolase_1"/>
    <property type="match status" value="1"/>
</dbReference>
<comment type="catalytic activity">
    <reaction evidence="4">
        <text>an aliphatic alcohol + acetyl-CoA = an acetyl ester + CoA</text>
        <dbReference type="Rhea" id="RHEA:17229"/>
        <dbReference type="ChEBI" id="CHEBI:2571"/>
        <dbReference type="ChEBI" id="CHEBI:47622"/>
        <dbReference type="ChEBI" id="CHEBI:57287"/>
        <dbReference type="ChEBI" id="CHEBI:57288"/>
        <dbReference type="EC" id="2.3.1.84"/>
    </reaction>
</comment>
<evidence type="ECO:0000256" key="1">
    <source>
        <dbReference type="ARBA" id="ARBA00010884"/>
    </source>
</evidence>